<dbReference type="SUPFAM" id="SSF50129">
    <property type="entry name" value="GroES-like"/>
    <property type="match status" value="1"/>
</dbReference>
<dbReference type="InterPro" id="IPR047122">
    <property type="entry name" value="Trans-enoyl_RdTase-like"/>
</dbReference>
<sequence>MSSLAQNRAAWIDAPGKAIRVGAHDLRKLRPGEILVRNRAVAVNPFDCLQQSTGEFVEQWPCILGHDLAGDVVSVGEGVVAFAPGQRVLAQALQQGPENTAFQEHSIIGEDVTCPIPDTLTYESASVVPLALSTAAAGLYQKGYLELPLPSASPLPGSGEKKTLLVWGGSSSVGTAAIQLAVASGLEVVTTASPKNFALCRRLGAKEVFDYHSPTVIEDLVAAVKRNGQVAGAFTAVSQPSEVIMTVARVLEKLGGGFIATSKPPPEKLPAGVAAKMVFATDYAIVEGKKFFRDFLPSALANGSYVAAPEPHVVGHGLEHIQTGLEVLSKGVSAQKIVVTL</sequence>
<organism evidence="4 5">
    <name type="scientific">Pestalotiopsis fici (strain W106-1 / CGMCC3.15140)</name>
    <dbReference type="NCBI Taxonomy" id="1229662"/>
    <lineage>
        <taxon>Eukaryota</taxon>
        <taxon>Fungi</taxon>
        <taxon>Dikarya</taxon>
        <taxon>Ascomycota</taxon>
        <taxon>Pezizomycotina</taxon>
        <taxon>Sordariomycetes</taxon>
        <taxon>Xylariomycetidae</taxon>
        <taxon>Amphisphaeriales</taxon>
        <taxon>Sporocadaceae</taxon>
        <taxon>Pestalotiopsis</taxon>
    </lineage>
</organism>
<dbReference type="OMA" id="NSVDWAK"/>
<dbReference type="SMART" id="SM00829">
    <property type="entry name" value="PKS_ER"/>
    <property type="match status" value="1"/>
</dbReference>
<comment type="similarity">
    <text evidence="1">Belongs to the zinc-containing alcohol dehydrogenase family.</text>
</comment>
<evidence type="ECO:0000256" key="2">
    <source>
        <dbReference type="ARBA" id="ARBA00023002"/>
    </source>
</evidence>
<keyword evidence="2" id="KW-0560">Oxidoreductase</keyword>
<dbReference type="eggNOG" id="KOG1198">
    <property type="taxonomic scope" value="Eukaryota"/>
</dbReference>
<dbReference type="Proteomes" id="UP000030651">
    <property type="component" value="Unassembled WGS sequence"/>
</dbReference>
<name>W3WMP6_PESFW</name>
<feature type="domain" description="Enoyl reductase (ER)" evidence="3">
    <location>
        <begin position="16"/>
        <end position="339"/>
    </location>
</feature>
<proteinExistence type="inferred from homology"/>
<dbReference type="GeneID" id="19278970"/>
<dbReference type="KEGG" id="pfy:PFICI_13957"/>
<dbReference type="STRING" id="1229662.W3WMP6"/>
<dbReference type="EMBL" id="KI912120">
    <property type="protein sequence ID" value="ETS74091.1"/>
    <property type="molecule type" value="Genomic_DNA"/>
</dbReference>
<dbReference type="PANTHER" id="PTHR45348">
    <property type="entry name" value="HYPOTHETICAL OXIDOREDUCTASE (EUROFUNG)"/>
    <property type="match status" value="1"/>
</dbReference>
<gene>
    <name evidence="4" type="ORF">PFICI_13957</name>
</gene>
<protein>
    <recommendedName>
        <fullName evidence="3">Enoyl reductase (ER) domain-containing protein</fullName>
    </recommendedName>
</protein>
<dbReference type="InterPro" id="IPR020843">
    <property type="entry name" value="ER"/>
</dbReference>
<dbReference type="InterPro" id="IPR036291">
    <property type="entry name" value="NAD(P)-bd_dom_sf"/>
</dbReference>
<dbReference type="PANTHER" id="PTHR45348:SF2">
    <property type="entry name" value="ZINC-TYPE ALCOHOL DEHYDROGENASE-LIKE PROTEIN C2E1P3.01"/>
    <property type="match status" value="1"/>
</dbReference>
<dbReference type="CDD" id="cd08249">
    <property type="entry name" value="enoyl_reductase_like"/>
    <property type="match status" value="1"/>
</dbReference>
<dbReference type="InParanoid" id="W3WMP6"/>
<dbReference type="HOGENOM" id="CLU_026673_16_5_1"/>
<dbReference type="InterPro" id="IPR013149">
    <property type="entry name" value="ADH-like_C"/>
</dbReference>
<dbReference type="Pfam" id="PF08240">
    <property type="entry name" value="ADH_N"/>
    <property type="match status" value="1"/>
</dbReference>
<dbReference type="AlphaFoldDB" id="W3WMP6"/>
<dbReference type="InterPro" id="IPR013154">
    <property type="entry name" value="ADH-like_N"/>
</dbReference>
<evidence type="ECO:0000256" key="1">
    <source>
        <dbReference type="ARBA" id="ARBA00008072"/>
    </source>
</evidence>
<dbReference type="RefSeq" id="XP_007840729.1">
    <property type="nucleotide sequence ID" value="XM_007842538.1"/>
</dbReference>
<keyword evidence="5" id="KW-1185">Reference proteome</keyword>
<evidence type="ECO:0000313" key="4">
    <source>
        <dbReference type="EMBL" id="ETS74091.1"/>
    </source>
</evidence>
<accession>W3WMP6</accession>
<dbReference type="OrthoDB" id="48317at2759"/>
<evidence type="ECO:0000259" key="3">
    <source>
        <dbReference type="SMART" id="SM00829"/>
    </source>
</evidence>
<dbReference type="Pfam" id="PF00107">
    <property type="entry name" value="ADH_zinc_N"/>
    <property type="match status" value="1"/>
</dbReference>
<dbReference type="GO" id="GO:0016651">
    <property type="term" value="F:oxidoreductase activity, acting on NAD(P)H"/>
    <property type="evidence" value="ECO:0007669"/>
    <property type="project" value="InterPro"/>
</dbReference>
<dbReference type="InterPro" id="IPR011032">
    <property type="entry name" value="GroES-like_sf"/>
</dbReference>
<dbReference type="Gene3D" id="3.40.50.720">
    <property type="entry name" value="NAD(P)-binding Rossmann-like Domain"/>
    <property type="match status" value="1"/>
</dbReference>
<dbReference type="Gene3D" id="3.90.180.10">
    <property type="entry name" value="Medium-chain alcohol dehydrogenases, catalytic domain"/>
    <property type="match status" value="1"/>
</dbReference>
<evidence type="ECO:0000313" key="5">
    <source>
        <dbReference type="Proteomes" id="UP000030651"/>
    </source>
</evidence>
<dbReference type="SUPFAM" id="SSF51735">
    <property type="entry name" value="NAD(P)-binding Rossmann-fold domains"/>
    <property type="match status" value="1"/>
</dbReference>
<reference evidence="5" key="1">
    <citation type="journal article" date="2015" name="BMC Genomics">
        <title>Genomic and transcriptomic analysis of the endophytic fungus Pestalotiopsis fici reveals its lifestyle and high potential for synthesis of natural products.</title>
        <authorList>
            <person name="Wang X."/>
            <person name="Zhang X."/>
            <person name="Liu L."/>
            <person name="Xiang M."/>
            <person name="Wang W."/>
            <person name="Sun X."/>
            <person name="Che Y."/>
            <person name="Guo L."/>
            <person name="Liu G."/>
            <person name="Guo L."/>
            <person name="Wang C."/>
            <person name="Yin W.B."/>
            <person name="Stadler M."/>
            <person name="Zhang X."/>
            <person name="Liu X."/>
        </authorList>
    </citation>
    <scope>NUCLEOTIDE SEQUENCE [LARGE SCALE GENOMIC DNA]</scope>
    <source>
        <strain evidence="5">W106-1 / CGMCC3.15140</strain>
    </source>
</reference>